<evidence type="ECO:0000313" key="2">
    <source>
        <dbReference type="Proteomes" id="UP001152798"/>
    </source>
</evidence>
<reference evidence="1" key="1">
    <citation type="submission" date="2022-01" db="EMBL/GenBank/DDBJ databases">
        <authorList>
            <person name="King R."/>
        </authorList>
    </citation>
    <scope>NUCLEOTIDE SEQUENCE</scope>
</reference>
<dbReference type="AlphaFoldDB" id="A0A9P0HNY9"/>
<name>A0A9P0HNY9_NEZVI</name>
<evidence type="ECO:0000313" key="1">
    <source>
        <dbReference type="EMBL" id="CAH1404856.1"/>
    </source>
</evidence>
<organism evidence="1 2">
    <name type="scientific">Nezara viridula</name>
    <name type="common">Southern green stink bug</name>
    <name type="synonym">Cimex viridulus</name>
    <dbReference type="NCBI Taxonomy" id="85310"/>
    <lineage>
        <taxon>Eukaryota</taxon>
        <taxon>Metazoa</taxon>
        <taxon>Ecdysozoa</taxon>
        <taxon>Arthropoda</taxon>
        <taxon>Hexapoda</taxon>
        <taxon>Insecta</taxon>
        <taxon>Pterygota</taxon>
        <taxon>Neoptera</taxon>
        <taxon>Paraneoptera</taxon>
        <taxon>Hemiptera</taxon>
        <taxon>Heteroptera</taxon>
        <taxon>Panheteroptera</taxon>
        <taxon>Pentatomomorpha</taxon>
        <taxon>Pentatomoidea</taxon>
        <taxon>Pentatomidae</taxon>
        <taxon>Pentatominae</taxon>
        <taxon>Nezara</taxon>
    </lineage>
</organism>
<gene>
    <name evidence="1" type="ORF">NEZAVI_LOCUS13186</name>
</gene>
<protein>
    <submittedName>
        <fullName evidence="1">Uncharacterized protein</fullName>
    </submittedName>
</protein>
<dbReference type="Proteomes" id="UP001152798">
    <property type="component" value="Chromosome 6"/>
</dbReference>
<keyword evidence="2" id="KW-1185">Reference proteome</keyword>
<accession>A0A9P0HNY9</accession>
<dbReference type="EMBL" id="OV725082">
    <property type="protein sequence ID" value="CAH1404856.1"/>
    <property type="molecule type" value="Genomic_DNA"/>
</dbReference>
<proteinExistence type="predicted"/>
<sequence length="53" mass="5713">MNTSLKLSHDLTSPSDGVFGVVLPKGETETESWSCKLSLGLEQVSRNSLAVTY</sequence>